<accession>E5ADE7</accession>
<dbReference type="HOGENOM" id="CLU_2979560_0_0_1"/>
<evidence type="ECO:0000313" key="2">
    <source>
        <dbReference type="Proteomes" id="UP000002668"/>
    </source>
</evidence>
<reference evidence="2" key="1">
    <citation type="journal article" date="2011" name="Nat. Commun.">
        <title>Effector diversification within compartments of the Leptosphaeria maculans genome affected by Repeat-Induced Point mutations.</title>
        <authorList>
            <person name="Rouxel T."/>
            <person name="Grandaubert J."/>
            <person name="Hane J.K."/>
            <person name="Hoede C."/>
            <person name="van de Wouw A.P."/>
            <person name="Couloux A."/>
            <person name="Dominguez V."/>
            <person name="Anthouard V."/>
            <person name="Bally P."/>
            <person name="Bourras S."/>
            <person name="Cozijnsen A.J."/>
            <person name="Ciuffetti L.M."/>
            <person name="Degrave A."/>
            <person name="Dilmaghani A."/>
            <person name="Duret L."/>
            <person name="Fudal I."/>
            <person name="Goodwin S.B."/>
            <person name="Gout L."/>
            <person name="Glaser N."/>
            <person name="Linglin J."/>
            <person name="Kema G.H.J."/>
            <person name="Lapalu N."/>
            <person name="Lawrence C.B."/>
            <person name="May K."/>
            <person name="Meyer M."/>
            <person name="Ollivier B."/>
            <person name="Poulain J."/>
            <person name="Schoch C.L."/>
            <person name="Simon A."/>
            <person name="Spatafora J.W."/>
            <person name="Stachowiak A."/>
            <person name="Turgeon B.G."/>
            <person name="Tyler B.M."/>
            <person name="Vincent D."/>
            <person name="Weissenbach J."/>
            <person name="Amselem J."/>
            <person name="Quesneville H."/>
            <person name="Oliver R.P."/>
            <person name="Wincker P."/>
            <person name="Balesdent M.-H."/>
            <person name="Howlett B.J."/>
        </authorList>
    </citation>
    <scope>NUCLEOTIDE SEQUENCE [LARGE SCALE GENOMIC DNA]</scope>
    <source>
        <strain evidence="2">JN3 / isolate v23.1.3 / race Av1-4-5-6-7-8</strain>
    </source>
</reference>
<gene>
    <name evidence="1" type="ORF">LEMA_uP000230.1</name>
</gene>
<dbReference type="VEuPathDB" id="FungiDB:LEMA_uP000230.1"/>
<protein>
    <submittedName>
        <fullName evidence="1">Predicted protein</fullName>
    </submittedName>
</protein>
<evidence type="ECO:0000313" key="1">
    <source>
        <dbReference type="EMBL" id="CBY01236.1"/>
    </source>
</evidence>
<keyword evidence="2" id="KW-1185">Reference proteome</keyword>
<proteinExistence type="predicted"/>
<sequence>MIRVENSITRPRAHYRPPWLEGKGEAIHDQQASVVPNQPSCLEQAKEYIAYVLTVGFH</sequence>
<name>E5ADE7_LEPMJ</name>
<dbReference type="EMBL" id="FP929139">
    <property type="protein sequence ID" value="CBY01236.1"/>
    <property type="molecule type" value="Genomic_DNA"/>
</dbReference>
<dbReference type="AlphaFoldDB" id="E5ADE7"/>
<organism evidence="1 2">
    <name type="scientific">Leptosphaeria maculans (strain JN3 / isolate v23.1.3 / race Av1-4-5-6-7-8)</name>
    <name type="common">Blackleg fungus</name>
    <name type="synonym">Phoma lingam</name>
    <dbReference type="NCBI Taxonomy" id="985895"/>
    <lineage>
        <taxon>Eukaryota</taxon>
        <taxon>Fungi</taxon>
        <taxon>Dikarya</taxon>
        <taxon>Ascomycota</taxon>
        <taxon>Pezizomycotina</taxon>
        <taxon>Dothideomycetes</taxon>
        <taxon>Pleosporomycetidae</taxon>
        <taxon>Pleosporales</taxon>
        <taxon>Pleosporineae</taxon>
        <taxon>Leptosphaeriaceae</taxon>
        <taxon>Plenodomus</taxon>
        <taxon>Plenodomus lingam/Leptosphaeria maculans species complex</taxon>
    </lineage>
</organism>
<dbReference type="Proteomes" id="UP000002668">
    <property type="component" value="Genome"/>
</dbReference>
<dbReference type="InParanoid" id="E5ADE7"/>